<dbReference type="AlphaFoldDB" id="A0A8T0IN56"/>
<comment type="subcellular location">
    <subcellularLocation>
        <location evidence="1 9">Nucleus</location>
    </subcellularLocation>
</comment>
<evidence type="ECO:0000259" key="11">
    <source>
        <dbReference type="PROSITE" id="PS50071"/>
    </source>
</evidence>
<feature type="DNA-binding region" description="Homeobox" evidence="9">
    <location>
        <begin position="464"/>
        <end position="527"/>
    </location>
</feature>
<feature type="compositionally biased region" description="Polar residues" evidence="10">
    <location>
        <begin position="1"/>
        <end position="10"/>
    </location>
</feature>
<dbReference type="Pfam" id="PF04770">
    <property type="entry name" value="ZF-HD_dimer"/>
    <property type="match status" value="1"/>
</dbReference>
<keyword evidence="7" id="KW-0804">Transcription</keyword>
<evidence type="ECO:0000256" key="7">
    <source>
        <dbReference type="ARBA" id="ARBA00023163"/>
    </source>
</evidence>
<evidence type="ECO:0000256" key="6">
    <source>
        <dbReference type="ARBA" id="ARBA00023155"/>
    </source>
</evidence>
<reference evidence="13" key="1">
    <citation type="submission" date="2020-06" db="EMBL/GenBank/DDBJ databases">
        <title>WGS assembly of Ceratodon purpureus strain R40.</title>
        <authorList>
            <person name="Carey S.B."/>
            <person name="Jenkins J."/>
            <person name="Shu S."/>
            <person name="Lovell J.T."/>
            <person name="Sreedasyam A."/>
            <person name="Maumus F."/>
            <person name="Tiley G.P."/>
            <person name="Fernandez-Pozo N."/>
            <person name="Barry K."/>
            <person name="Chen C."/>
            <person name="Wang M."/>
            <person name="Lipzen A."/>
            <person name="Daum C."/>
            <person name="Saski C.A."/>
            <person name="Payton A.C."/>
            <person name="Mcbreen J.C."/>
            <person name="Conrad R.E."/>
            <person name="Kollar L.M."/>
            <person name="Olsson S."/>
            <person name="Huttunen S."/>
            <person name="Landis J.B."/>
            <person name="Wickett N.J."/>
            <person name="Johnson M.G."/>
            <person name="Rensing S.A."/>
            <person name="Grimwood J."/>
            <person name="Schmutz J."/>
            <person name="Mcdaniel S.F."/>
        </authorList>
    </citation>
    <scope>NUCLEOTIDE SEQUENCE</scope>
    <source>
        <strain evidence="13">R40</strain>
    </source>
</reference>
<keyword evidence="3" id="KW-0862">Zinc</keyword>
<feature type="compositionally biased region" description="Basic and acidic residues" evidence="10">
    <location>
        <begin position="11"/>
        <end position="21"/>
    </location>
</feature>
<keyword evidence="14" id="KW-1185">Reference proteome</keyword>
<name>A0A8T0IN56_CERPU</name>
<accession>A0A8T0IN56</accession>
<evidence type="ECO:0000256" key="4">
    <source>
        <dbReference type="ARBA" id="ARBA00023015"/>
    </source>
</evidence>
<gene>
    <name evidence="13" type="ORF">KC19_3G168100</name>
</gene>
<dbReference type="PROSITE" id="PS50071">
    <property type="entry name" value="HOMEOBOX_2"/>
    <property type="match status" value="1"/>
</dbReference>
<evidence type="ECO:0000256" key="10">
    <source>
        <dbReference type="SAM" id="MobiDB-lite"/>
    </source>
</evidence>
<dbReference type="Gene3D" id="1.10.10.60">
    <property type="entry name" value="Homeodomain-like"/>
    <property type="match status" value="1"/>
</dbReference>
<keyword evidence="6 9" id="KW-0371">Homeobox</keyword>
<keyword evidence="2" id="KW-0479">Metal-binding</keyword>
<evidence type="ECO:0000256" key="3">
    <source>
        <dbReference type="ARBA" id="ARBA00022833"/>
    </source>
</evidence>
<feature type="domain" description="ZF-HD dimerization-type" evidence="12">
    <location>
        <begin position="232"/>
        <end position="280"/>
    </location>
</feature>
<feature type="region of interest" description="Disordered" evidence="10">
    <location>
        <begin position="385"/>
        <end position="405"/>
    </location>
</feature>
<dbReference type="PANTHER" id="PTHR31948">
    <property type="entry name" value="ZINC-FINGER HOMEODOMAIN PROTEIN 2"/>
    <property type="match status" value="1"/>
</dbReference>
<sequence>MDISSYNSNGHNERDIKMDKHQELPIGPTNIESLDLGVGSRLEYWTTPKMVETNKNARIDLCGSIIYGDAIDHMMLPKDGPIHGDVRSWRDLTGASRTNSVTKLPFPALALSERLGQTKPIEEKEVYYIKKLKVGGDGTEDEDGIIADRQGWEEAATSQGEDHHPQYNVQKEELRNNSCQMDRSIEHRLQSNRNLEDSNMLGIDIRRRSRQDIHELDMVLERSKGTRDNITYGECQKNQSADRGMTSVDGCGQFLSSGKDGKLAFICAACGCHRNFHQRILIFEGEEQQELVKAKNEKEEGGDNYFTPICDIDRVAHELISAANGAIALAQDSLCYNEGRNQDLSIEEQNIIAKISLENLDHITKVINSTTECLILLRKSSSSEKDRKLDCPHEGPSSSDASPVITVEKRATQSLLTPTSPARPFPVVGGPPLKNSITLFSDACGMHNCGSAPRKPLERPSQKLKRTRTRISLEQREKLNAFAEKAGWTVVGQRKETIDAACQYIGIEPKTLKYWIHNSKQKWKRQPGQSDDMSKL</sequence>
<feature type="region of interest" description="Disordered" evidence="10">
    <location>
        <begin position="1"/>
        <end position="21"/>
    </location>
</feature>
<dbReference type="GO" id="GO:0003700">
    <property type="term" value="F:DNA-binding transcription factor activity"/>
    <property type="evidence" value="ECO:0007669"/>
    <property type="project" value="TreeGrafter"/>
</dbReference>
<evidence type="ECO:0000256" key="1">
    <source>
        <dbReference type="ARBA" id="ARBA00004123"/>
    </source>
</evidence>
<dbReference type="InterPro" id="IPR009057">
    <property type="entry name" value="Homeodomain-like_sf"/>
</dbReference>
<evidence type="ECO:0000313" key="14">
    <source>
        <dbReference type="Proteomes" id="UP000822688"/>
    </source>
</evidence>
<evidence type="ECO:0000256" key="8">
    <source>
        <dbReference type="ARBA" id="ARBA00023242"/>
    </source>
</evidence>
<evidence type="ECO:0000256" key="9">
    <source>
        <dbReference type="PROSITE-ProRule" id="PRU00108"/>
    </source>
</evidence>
<dbReference type="NCBIfam" id="TIGR01565">
    <property type="entry name" value="homeo_ZF_HD"/>
    <property type="match status" value="1"/>
</dbReference>
<dbReference type="NCBIfam" id="TIGR01566">
    <property type="entry name" value="ZF_HD_prot_N"/>
    <property type="match status" value="1"/>
</dbReference>
<keyword evidence="5 9" id="KW-0238">DNA-binding</keyword>
<dbReference type="EMBL" id="CM026423">
    <property type="protein sequence ID" value="KAG0583873.1"/>
    <property type="molecule type" value="Genomic_DNA"/>
</dbReference>
<evidence type="ECO:0000259" key="12">
    <source>
        <dbReference type="PROSITE" id="PS51523"/>
    </source>
</evidence>
<protein>
    <recommendedName>
        <fullName evidence="15">ZF-HD dimerization-type domain-containing protein</fullName>
    </recommendedName>
</protein>
<evidence type="ECO:0000256" key="5">
    <source>
        <dbReference type="ARBA" id="ARBA00023125"/>
    </source>
</evidence>
<keyword evidence="4" id="KW-0805">Transcription regulation</keyword>
<proteinExistence type="predicted"/>
<dbReference type="PROSITE" id="PS51523">
    <property type="entry name" value="ZF_HD_DIMER"/>
    <property type="match status" value="1"/>
</dbReference>
<dbReference type="Proteomes" id="UP000822688">
    <property type="component" value="Chromosome 3"/>
</dbReference>
<dbReference type="InterPro" id="IPR006455">
    <property type="entry name" value="Homeodomain_ZF_HD"/>
</dbReference>
<keyword evidence="8 9" id="KW-0539">Nucleus</keyword>
<dbReference type="SUPFAM" id="SSF46689">
    <property type="entry name" value="Homeodomain-like"/>
    <property type="match status" value="1"/>
</dbReference>
<comment type="caution">
    <text evidence="13">The sequence shown here is derived from an EMBL/GenBank/DDBJ whole genome shotgun (WGS) entry which is preliminary data.</text>
</comment>
<dbReference type="InterPro" id="IPR006456">
    <property type="entry name" value="ZF_HD_homeobox_Cys/His_dimer"/>
</dbReference>
<evidence type="ECO:0000313" key="13">
    <source>
        <dbReference type="EMBL" id="KAG0583873.1"/>
    </source>
</evidence>
<evidence type="ECO:0000256" key="2">
    <source>
        <dbReference type="ARBA" id="ARBA00022723"/>
    </source>
</evidence>
<dbReference type="GO" id="GO:0005634">
    <property type="term" value="C:nucleus"/>
    <property type="evidence" value="ECO:0007669"/>
    <property type="project" value="UniProtKB-SubCell"/>
</dbReference>
<dbReference type="GO" id="GO:0046872">
    <property type="term" value="F:metal ion binding"/>
    <property type="evidence" value="ECO:0007669"/>
    <property type="project" value="UniProtKB-KW"/>
</dbReference>
<dbReference type="GO" id="GO:0000976">
    <property type="term" value="F:transcription cis-regulatory region binding"/>
    <property type="evidence" value="ECO:0007669"/>
    <property type="project" value="TreeGrafter"/>
</dbReference>
<dbReference type="InterPro" id="IPR001356">
    <property type="entry name" value="HD"/>
</dbReference>
<dbReference type="PANTHER" id="PTHR31948:SF171">
    <property type="entry name" value="HOMEOBOX DOMAIN-CONTAINING PROTEIN"/>
    <property type="match status" value="1"/>
</dbReference>
<feature type="domain" description="Homeobox" evidence="11">
    <location>
        <begin position="462"/>
        <end position="526"/>
    </location>
</feature>
<dbReference type="GO" id="GO:0050793">
    <property type="term" value="P:regulation of developmental process"/>
    <property type="evidence" value="ECO:0007669"/>
    <property type="project" value="TreeGrafter"/>
</dbReference>
<organism evidence="13 14">
    <name type="scientific">Ceratodon purpureus</name>
    <name type="common">Fire moss</name>
    <name type="synonym">Dicranum purpureum</name>
    <dbReference type="NCBI Taxonomy" id="3225"/>
    <lineage>
        <taxon>Eukaryota</taxon>
        <taxon>Viridiplantae</taxon>
        <taxon>Streptophyta</taxon>
        <taxon>Embryophyta</taxon>
        <taxon>Bryophyta</taxon>
        <taxon>Bryophytina</taxon>
        <taxon>Bryopsida</taxon>
        <taxon>Dicranidae</taxon>
        <taxon>Pseudoditrichales</taxon>
        <taxon>Ditrichaceae</taxon>
        <taxon>Ceratodon</taxon>
    </lineage>
</organism>
<evidence type="ECO:0008006" key="15">
    <source>
        <dbReference type="Google" id="ProtNLM"/>
    </source>
</evidence>